<dbReference type="SUPFAM" id="SSF48208">
    <property type="entry name" value="Six-hairpin glycosidases"/>
    <property type="match status" value="2"/>
</dbReference>
<accession>A0A9D1MT80</accession>
<dbReference type="EMBL" id="DVNM01000002">
    <property type="protein sequence ID" value="HIU68356.1"/>
    <property type="molecule type" value="Genomic_DNA"/>
</dbReference>
<protein>
    <submittedName>
        <fullName evidence="1">Uncharacterized protein</fullName>
    </submittedName>
</protein>
<evidence type="ECO:0000313" key="2">
    <source>
        <dbReference type="Proteomes" id="UP000824125"/>
    </source>
</evidence>
<dbReference type="GO" id="GO:0005975">
    <property type="term" value="P:carbohydrate metabolic process"/>
    <property type="evidence" value="ECO:0007669"/>
    <property type="project" value="InterPro"/>
</dbReference>
<name>A0A9D1MT80_9FIRM</name>
<evidence type="ECO:0000313" key="1">
    <source>
        <dbReference type="EMBL" id="HIU68356.1"/>
    </source>
</evidence>
<dbReference type="AlphaFoldDB" id="A0A9D1MT80"/>
<comment type="caution">
    <text evidence="1">The sequence shown here is derived from an EMBL/GenBank/DDBJ whole genome shotgun (WGS) entry which is preliminary data.</text>
</comment>
<sequence length="765" mass="85978">MKCLFSFNQYNASKLLSRWEYPIAENTSSEDVALTVQSHTGQDDFKVTHLVFTAKRTCKQVGISVIFEADAHDLSDYIFAPAALYNGNRFYSVRREYAPMYTREDLAMCRKGPVITDVPRLYLDGTGRAQLNTGDLTTPCAGYFSESRKQGFLLFWRQKNEAGNFGLTVAENLENGKLRFYLSAPCVREETKYAMCTTGAPSDDRGVSLKKGDTLTFDFEEYSFPCESITAFLNTFFKVRIRPDLAHTLPDGVPWSYAFDLLESKYNANNWCADGGFYKSSEAAGDSIFRQWQTGWVGGAMNTLPGLFIGNAQSVERSRRTLDFVFDRLQHPSGFLYGVYCDGQVYGDCFDDAHNANITMSRKNADAMYFIAKQLLCLRESGEAVPEKWNRGLRKLADAFVAFYDKNRDLAQFIDMEKMQPYAPGTASAAIAPAGLALCSQYFNEKKYLKCACEIAQKYYDEYVKAGFTNAGPGEILACPDSESAFGMLESLVALYSCTNDKKWSELAVDTASICASWCVSYDYAYEKDTQWYRRGIATTGAVWASVQNKHAAPGICTLSGASLFRLFRATGDVRYLELCRDISHNITQFISTPENPMYCSYIWMEKNVHLKKALNTAYAKFLINLHRSSKIIAKVIEKPYNIIVNYPGRMGERCNLSDWEGKANVGELPGGSCWCEVSTMLTYFELPAVYLNPDTGFVFALDHVRAAWENGVLVLENPTDHDAVYRIFAENTAQRSCPLPETFMLGFQTVTVPAHRRSAVKITL</sequence>
<dbReference type="Proteomes" id="UP000824125">
    <property type="component" value="Unassembled WGS sequence"/>
</dbReference>
<gene>
    <name evidence="1" type="ORF">IAD23_00170</name>
</gene>
<reference evidence="1" key="1">
    <citation type="submission" date="2020-10" db="EMBL/GenBank/DDBJ databases">
        <authorList>
            <person name="Gilroy R."/>
        </authorList>
    </citation>
    <scope>NUCLEOTIDE SEQUENCE</scope>
    <source>
        <strain evidence="1">CHK176-6737</strain>
    </source>
</reference>
<reference evidence="1" key="2">
    <citation type="journal article" date="2021" name="PeerJ">
        <title>Extensive microbial diversity within the chicken gut microbiome revealed by metagenomics and culture.</title>
        <authorList>
            <person name="Gilroy R."/>
            <person name="Ravi A."/>
            <person name="Getino M."/>
            <person name="Pursley I."/>
            <person name="Horton D.L."/>
            <person name="Alikhan N.F."/>
            <person name="Baker D."/>
            <person name="Gharbi K."/>
            <person name="Hall N."/>
            <person name="Watson M."/>
            <person name="Adriaenssens E.M."/>
            <person name="Foster-Nyarko E."/>
            <person name="Jarju S."/>
            <person name="Secka A."/>
            <person name="Antonio M."/>
            <person name="Oren A."/>
            <person name="Chaudhuri R.R."/>
            <person name="La Ragione R."/>
            <person name="Hildebrand F."/>
            <person name="Pallen M.J."/>
        </authorList>
    </citation>
    <scope>NUCLEOTIDE SEQUENCE</scope>
    <source>
        <strain evidence="1">CHK176-6737</strain>
    </source>
</reference>
<dbReference type="InterPro" id="IPR008928">
    <property type="entry name" value="6-hairpin_glycosidase_sf"/>
</dbReference>
<organism evidence="1 2">
    <name type="scientific">Candidatus Scybalenecus merdavium</name>
    <dbReference type="NCBI Taxonomy" id="2840939"/>
    <lineage>
        <taxon>Bacteria</taxon>
        <taxon>Bacillati</taxon>
        <taxon>Bacillota</taxon>
        <taxon>Clostridia</taxon>
        <taxon>Eubacteriales</taxon>
        <taxon>Oscillospiraceae</taxon>
        <taxon>Oscillospiraceae incertae sedis</taxon>
        <taxon>Candidatus Scybalenecus</taxon>
    </lineage>
</organism>
<proteinExistence type="predicted"/>